<proteinExistence type="predicted"/>
<dbReference type="SUPFAM" id="SSF53850">
    <property type="entry name" value="Periplasmic binding protein-like II"/>
    <property type="match status" value="1"/>
</dbReference>
<evidence type="ECO:0008006" key="3">
    <source>
        <dbReference type="Google" id="ProtNLM"/>
    </source>
</evidence>
<keyword evidence="2" id="KW-1185">Reference proteome</keyword>
<name>A0ABW4RUR7_9ACTN</name>
<dbReference type="Gene3D" id="3.40.190.10">
    <property type="entry name" value="Periplasmic binding protein-like II"/>
    <property type="match status" value="2"/>
</dbReference>
<accession>A0ABW4RUR7</accession>
<evidence type="ECO:0000313" key="2">
    <source>
        <dbReference type="Proteomes" id="UP001597326"/>
    </source>
</evidence>
<organism evidence="1 2">
    <name type="scientific">Luteococcus peritonei</name>
    <dbReference type="NCBI Taxonomy" id="88874"/>
    <lineage>
        <taxon>Bacteria</taxon>
        <taxon>Bacillati</taxon>
        <taxon>Actinomycetota</taxon>
        <taxon>Actinomycetes</taxon>
        <taxon>Propionibacteriales</taxon>
        <taxon>Propionibacteriaceae</taxon>
        <taxon>Luteococcus</taxon>
    </lineage>
</organism>
<gene>
    <name evidence="1" type="ORF">ACFSCS_07075</name>
</gene>
<dbReference type="EMBL" id="JBHUFZ010000016">
    <property type="protein sequence ID" value="MFD1889951.1"/>
    <property type="molecule type" value="Genomic_DNA"/>
</dbReference>
<reference evidence="2" key="1">
    <citation type="journal article" date="2019" name="Int. J. Syst. Evol. Microbiol.">
        <title>The Global Catalogue of Microorganisms (GCM) 10K type strain sequencing project: providing services to taxonomists for standard genome sequencing and annotation.</title>
        <authorList>
            <consortium name="The Broad Institute Genomics Platform"/>
            <consortium name="The Broad Institute Genome Sequencing Center for Infectious Disease"/>
            <person name="Wu L."/>
            <person name="Ma J."/>
        </authorList>
    </citation>
    <scope>NUCLEOTIDE SEQUENCE [LARGE SCALE GENOMIC DNA]</scope>
    <source>
        <strain evidence="2">CAIM 431</strain>
    </source>
</reference>
<dbReference type="Proteomes" id="UP001597326">
    <property type="component" value="Unassembled WGS sequence"/>
</dbReference>
<evidence type="ECO:0000313" key="1">
    <source>
        <dbReference type="EMBL" id="MFD1889951.1"/>
    </source>
</evidence>
<dbReference type="RefSeq" id="WP_343872883.1">
    <property type="nucleotide sequence ID" value="NZ_BAAAIX010000013.1"/>
</dbReference>
<sequence length="102" mass="11008">MGIALDKKHALMNYINNSQISVRKDCSEDAEYLGANPSVKFFTDLVADTKFRPATADYPEISTAIASAMEAVMTGQQSVDEAAAAYDKAVVEQVTEENTVKG</sequence>
<protein>
    <recommendedName>
        <fullName evidence="3">Extracellular solute-binding protein</fullName>
    </recommendedName>
</protein>
<comment type="caution">
    <text evidence="1">The sequence shown here is derived from an EMBL/GenBank/DDBJ whole genome shotgun (WGS) entry which is preliminary data.</text>
</comment>